<evidence type="ECO:0000313" key="4">
    <source>
        <dbReference type="Proteomes" id="UP001058271"/>
    </source>
</evidence>
<dbReference type="PANTHER" id="PTHR35174">
    <property type="entry name" value="BLL7171 PROTEIN-RELATED"/>
    <property type="match status" value="1"/>
</dbReference>
<keyword evidence="4" id="KW-1185">Reference proteome</keyword>
<dbReference type="InterPro" id="IPR011008">
    <property type="entry name" value="Dimeric_a/b-barrel"/>
</dbReference>
<accession>A0ABY5ZHW5</accession>
<evidence type="ECO:0000256" key="1">
    <source>
        <dbReference type="ARBA" id="ARBA00007689"/>
    </source>
</evidence>
<dbReference type="EMBL" id="CP073721">
    <property type="protein sequence ID" value="UWZ40332.1"/>
    <property type="molecule type" value="Genomic_DNA"/>
</dbReference>
<name>A0ABY5ZHW5_9ACTN</name>
<protein>
    <submittedName>
        <fullName evidence="3">YciI family protein</fullName>
    </submittedName>
</protein>
<reference evidence="3" key="1">
    <citation type="submission" date="2021-04" db="EMBL/GenBank/DDBJ databases">
        <title>Biosynthetic gene clusters of Dactylosporangioum roseum.</title>
        <authorList>
            <person name="Hartkoorn R.C."/>
            <person name="Beaudoing E."/>
            <person name="Hot D."/>
            <person name="Moureu S."/>
        </authorList>
    </citation>
    <scope>NUCLEOTIDE SEQUENCE</scope>
    <source>
        <strain evidence="3">NRRL B-16295</strain>
    </source>
</reference>
<evidence type="ECO:0000259" key="2">
    <source>
        <dbReference type="Pfam" id="PF03795"/>
    </source>
</evidence>
<sequence length="114" mass="12234">MIYSNPASRAMWETFSPAEQTEGWARHAELRDAMAASGELVHSEALAPPGAAKVLTTRAGRPQVTDGPFAEVKEHLAGFYLVDCDSLDRALELAAGIPEAPYVTIEVRPVVDLG</sequence>
<dbReference type="Gene3D" id="3.30.70.1060">
    <property type="entry name" value="Dimeric alpha+beta barrel"/>
    <property type="match status" value="1"/>
</dbReference>
<dbReference type="PANTHER" id="PTHR35174:SF3">
    <property type="entry name" value="BLL7171 PROTEIN"/>
    <property type="match status" value="1"/>
</dbReference>
<dbReference type="InterPro" id="IPR005545">
    <property type="entry name" value="YCII"/>
</dbReference>
<gene>
    <name evidence="3" type="ORF">Drose_11505</name>
</gene>
<proteinExistence type="inferred from homology"/>
<dbReference type="Pfam" id="PF03795">
    <property type="entry name" value="YCII"/>
    <property type="match status" value="1"/>
</dbReference>
<organism evidence="3 4">
    <name type="scientific">Dactylosporangium roseum</name>
    <dbReference type="NCBI Taxonomy" id="47989"/>
    <lineage>
        <taxon>Bacteria</taxon>
        <taxon>Bacillati</taxon>
        <taxon>Actinomycetota</taxon>
        <taxon>Actinomycetes</taxon>
        <taxon>Micromonosporales</taxon>
        <taxon>Micromonosporaceae</taxon>
        <taxon>Dactylosporangium</taxon>
    </lineage>
</organism>
<dbReference type="Proteomes" id="UP001058271">
    <property type="component" value="Chromosome"/>
</dbReference>
<evidence type="ECO:0000313" key="3">
    <source>
        <dbReference type="EMBL" id="UWZ40332.1"/>
    </source>
</evidence>
<feature type="domain" description="YCII-related" evidence="2">
    <location>
        <begin position="11"/>
        <end position="112"/>
    </location>
</feature>
<dbReference type="SUPFAM" id="SSF54909">
    <property type="entry name" value="Dimeric alpha+beta barrel"/>
    <property type="match status" value="1"/>
</dbReference>
<comment type="similarity">
    <text evidence="1">Belongs to the YciI family.</text>
</comment>